<name>A0A328D144_9ASTE</name>
<dbReference type="GO" id="GO:0008017">
    <property type="term" value="F:microtubule binding"/>
    <property type="evidence" value="ECO:0007669"/>
    <property type="project" value="InterPro"/>
</dbReference>
<feature type="compositionally biased region" description="Basic residues" evidence="1">
    <location>
        <begin position="306"/>
        <end position="317"/>
    </location>
</feature>
<keyword evidence="2" id="KW-1133">Transmembrane helix</keyword>
<feature type="region of interest" description="Disordered" evidence="1">
    <location>
        <begin position="306"/>
        <end position="336"/>
    </location>
</feature>
<reference evidence="3 4" key="1">
    <citation type="submission" date="2018-06" db="EMBL/GenBank/DDBJ databases">
        <title>The Genome of Cuscuta australis (Dodder) Provides Insight into the Evolution of Plant Parasitism.</title>
        <authorList>
            <person name="Liu H."/>
        </authorList>
    </citation>
    <scope>NUCLEOTIDE SEQUENCE [LARGE SCALE GENOMIC DNA]</scope>
    <source>
        <strain evidence="4">cv. Yunnan</strain>
        <tissue evidence="3">Vines</tissue>
    </source>
</reference>
<dbReference type="GO" id="GO:0005874">
    <property type="term" value="C:microtubule"/>
    <property type="evidence" value="ECO:0007669"/>
    <property type="project" value="InterPro"/>
</dbReference>
<dbReference type="PANTHER" id="PTHR31355:SF4">
    <property type="entry name" value="TOG DOMAIN-CONTAINING PROTEIN"/>
    <property type="match status" value="1"/>
</dbReference>
<evidence type="ECO:0000313" key="3">
    <source>
        <dbReference type="EMBL" id="RAL39186.1"/>
    </source>
</evidence>
<keyword evidence="2" id="KW-0472">Membrane</keyword>
<organism evidence="3 4">
    <name type="scientific">Cuscuta australis</name>
    <dbReference type="NCBI Taxonomy" id="267555"/>
    <lineage>
        <taxon>Eukaryota</taxon>
        <taxon>Viridiplantae</taxon>
        <taxon>Streptophyta</taxon>
        <taxon>Embryophyta</taxon>
        <taxon>Tracheophyta</taxon>
        <taxon>Spermatophyta</taxon>
        <taxon>Magnoliopsida</taxon>
        <taxon>eudicotyledons</taxon>
        <taxon>Gunneridae</taxon>
        <taxon>Pentapetalae</taxon>
        <taxon>asterids</taxon>
        <taxon>lamiids</taxon>
        <taxon>Solanales</taxon>
        <taxon>Convolvulaceae</taxon>
        <taxon>Cuscuteae</taxon>
        <taxon>Cuscuta</taxon>
        <taxon>Cuscuta subgen. Grammica</taxon>
        <taxon>Cuscuta sect. Cleistogrammica</taxon>
    </lineage>
</organism>
<dbReference type="AlphaFoldDB" id="A0A328D144"/>
<keyword evidence="4" id="KW-1185">Reference proteome</keyword>
<feature type="transmembrane region" description="Helical" evidence="2">
    <location>
        <begin position="357"/>
        <end position="375"/>
    </location>
</feature>
<accession>A0A328D144</accession>
<dbReference type="SUPFAM" id="SSF48371">
    <property type="entry name" value="ARM repeat"/>
    <property type="match status" value="1"/>
</dbReference>
<sequence>MMGRSLSPLLQKELEKNLELDMKSSEGLLGTSADNEVRSNSISLDEVDNIMGTIIKTLKSSTKESFPLHSQSCLRAISAIARYGMGPTTPEEKKQHIVRSLAKPLSDCLLATQETLSSGAALCLKSLVDSDNWRFASNKTVNHVCQTVSGALEKHREISSHMELVMSLAKHNSLVIEAYARLLVQRGLHVLRQENDHTRLLAVLMISCLMRYLDPRSMLSEMGMIFEELRALQESPDEMSCVRVVAFEALQLGKSICSENFCEFGDDSATTSWPSSMSTNRRLWKRHENDVEGLIAENNSSHFLGKKKNTVRSRRRRENRDRNVESSTSDSSAELKSIRKDETKLHGSYTRNYKRRMICVFLILVVAILAFSLWGECQGGVYNLVPT</sequence>
<dbReference type="Proteomes" id="UP000249390">
    <property type="component" value="Unassembled WGS sequence"/>
</dbReference>
<evidence type="ECO:0000313" key="4">
    <source>
        <dbReference type="Proteomes" id="UP000249390"/>
    </source>
</evidence>
<gene>
    <name evidence="3" type="ORF">DM860_002719</name>
</gene>
<dbReference type="InterPro" id="IPR033337">
    <property type="entry name" value="TORTIFOLIA1/SINE1-2"/>
</dbReference>
<dbReference type="EMBL" id="NQVE01000200">
    <property type="protein sequence ID" value="RAL39186.1"/>
    <property type="molecule type" value="Genomic_DNA"/>
</dbReference>
<dbReference type="InterPro" id="IPR016024">
    <property type="entry name" value="ARM-type_fold"/>
</dbReference>
<evidence type="ECO:0000256" key="2">
    <source>
        <dbReference type="SAM" id="Phobius"/>
    </source>
</evidence>
<keyword evidence="2" id="KW-0812">Transmembrane</keyword>
<dbReference type="InterPro" id="IPR011989">
    <property type="entry name" value="ARM-like"/>
</dbReference>
<proteinExistence type="predicted"/>
<comment type="caution">
    <text evidence="3">The sequence shown here is derived from an EMBL/GenBank/DDBJ whole genome shotgun (WGS) entry which is preliminary data.</text>
</comment>
<dbReference type="Gene3D" id="1.25.10.10">
    <property type="entry name" value="Leucine-rich Repeat Variant"/>
    <property type="match status" value="1"/>
</dbReference>
<evidence type="ECO:0000256" key="1">
    <source>
        <dbReference type="SAM" id="MobiDB-lite"/>
    </source>
</evidence>
<dbReference type="PANTHER" id="PTHR31355">
    <property type="entry name" value="MICROTUBULE-ASSOCIATED PROTEIN TORTIFOLIA1"/>
    <property type="match status" value="1"/>
</dbReference>
<protein>
    <submittedName>
        <fullName evidence="3">Uncharacterized protein</fullName>
    </submittedName>
</protein>